<name>A0A151CJJ7_9BACT</name>
<reference evidence="2 3" key="1">
    <citation type="submission" date="2015-11" db="EMBL/GenBank/DDBJ databases">
        <title>Draft genome of Sulfurovum riftiae 1812E, a member of the Epsilonproteobacteria isolated from the tube of the deep-sea hydrothermal vent tubewom Riftia pachyptila.</title>
        <authorList>
            <person name="Vetriani C."/>
            <person name="Giovannelli D."/>
        </authorList>
    </citation>
    <scope>NUCLEOTIDE SEQUENCE [LARGE SCALE GENOMIC DNA]</scope>
    <source>
        <strain evidence="2 3">1812E</strain>
    </source>
</reference>
<sequence length="338" mass="38445">MEKLIEQKKSQPSPVIGSTRLSHRDDRFPRIVQVGDVAYAQNKNNDRIIAAHYYGGLHEDAGEVKISYYGMSAFHITTPKGLEIFIDPWKNPCDPAWGGIWFGNRMPMTHCDIGLVTHSHFDNNAYEMLDAGLLMRGMTGKYSFADVKITGLADKHIAETESEVYTREVMEVLYPFPNVDFEDRDNTIYVVETGGLKIVHWGHNRQNPPEDIWEQLQNVDIAILPVTDDGRQLTPEWADKIAQKMNAKVVIPCHYFIEGINIENHGWGEAADKYTLAREHTVLQDATVTITPESLKDHKQHVMYFGGVVNFEKLEHRAKKMTDSVAKVPEVKPVWENA</sequence>
<evidence type="ECO:0008006" key="4">
    <source>
        <dbReference type="Google" id="ProtNLM"/>
    </source>
</evidence>
<gene>
    <name evidence="2" type="ORF">AS592_11510</name>
</gene>
<dbReference type="RefSeq" id="WP_067328774.1">
    <property type="nucleotide sequence ID" value="NZ_LNKT01000001.1"/>
</dbReference>
<dbReference type="InterPro" id="IPR036866">
    <property type="entry name" value="RibonucZ/Hydroxyglut_hydro"/>
</dbReference>
<accession>A0A151CJJ7</accession>
<feature type="region of interest" description="Disordered" evidence="1">
    <location>
        <begin position="1"/>
        <end position="20"/>
    </location>
</feature>
<dbReference type="OrthoDB" id="9789133at2"/>
<protein>
    <recommendedName>
        <fullName evidence="4">MBL fold metallo-hydrolase</fullName>
    </recommendedName>
</protein>
<dbReference type="Proteomes" id="UP000075359">
    <property type="component" value="Unassembled WGS sequence"/>
</dbReference>
<dbReference type="PANTHER" id="PTHR39189">
    <property type="entry name" value="UPF0173 METAL-DEPENDENT HYDROLASE YTKL"/>
    <property type="match status" value="1"/>
</dbReference>
<dbReference type="PANTHER" id="PTHR39189:SF1">
    <property type="entry name" value="UPF0173 METAL-DEPENDENT HYDROLASE YTKL"/>
    <property type="match status" value="1"/>
</dbReference>
<organism evidence="2 3">
    <name type="scientific">Sulfurovum riftiae</name>
    <dbReference type="NCBI Taxonomy" id="1630136"/>
    <lineage>
        <taxon>Bacteria</taxon>
        <taxon>Pseudomonadati</taxon>
        <taxon>Campylobacterota</taxon>
        <taxon>Epsilonproteobacteria</taxon>
        <taxon>Campylobacterales</taxon>
        <taxon>Sulfurovaceae</taxon>
        <taxon>Sulfurovum</taxon>
    </lineage>
</organism>
<keyword evidence="3" id="KW-1185">Reference proteome</keyword>
<evidence type="ECO:0000256" key="1">
    <source>
        <dbReference type="SAM" id="MobiDB-lite"/>
    </source>
</evidence>
<evidence type="ECO:0000313" key="2">
    <source>
        <dbReference type="EMBL" id="KYJ87710.1"/>
    </source>
</evidence>
<dbReference type="Pfam" id="PF13483">
    <property type="entry name" value="Lactamase_B_3"/>
    <property type="match status" value="1"/>
</dbReference>
<dbReference type="EMBL" id="LNKT01000001">
    <property type="protein sequence ID" value="KYJ87710.1"/>
    <property type="molecule type" value="Genomic_DNA"/>
</dbReference>
<dbReference type="SUPFAM" id="SSF56281">
    <property type="entry name" value="Metallo-hydrolase/oxidoreductase"/>
    <property type="match status" value="1"/>
</dbReference>
<dbReference type="Gene3D" id="3.60.15.10">
    <property type="entry name" value="Ribonuclease Z/Hydroxyacylglutathione hydrolase-like"/>
    <property type="match status" value="1"/>
</dbReference>
<comment type="caution">
    <text evidence="2">The sequence shown here is derived from an EMBL/GenBank/DDBJ whole genome shotgun (WGS) entry which is preliminary data.</text>
</comment>
<evidence type="ECO:0000313" key="3">
    <source>
        <dbReference type="Proteomes" id="UP000075359"/>
    </source>
</evidence>
<dbReference type="AlphaFoldDB" id="A0A151CJJ7"/>
<proteinExistence type="predicted"/>
<dbReference type="STRING" id="1630136.AS592_11510"/>